<dbReference type="EMBL" id="LR134493">
    <property type="protein sequence ID" value="VEI71082.1"/>
    <property type="molecule type" value="Genomic_DNA"/>
</dbReference>
<dbReference type="RefSeq" id="WP_126532887.1">
    <property type="nucleotide sequence ID" value="NZ_LR134493.1"/>
</dbReference>
<evidence type="ECO:0000313" key="2">
    <source>
        <dbReference type="Proteomes" id="UP000281904"/>
    </source>
</evidence>
<protein>
    <recommendedName>
        <fullName evidence="3">Type VI secretion system (T6SS), amidase effector protein 4</fullName>
    </recommendedName>
</protein>
<dbReference type="InterPro" id="IPR025562">
    <property type="entry name" value="Tae4"/>
</dbReference>
<name>A0A3S4Y7G2_SERRU</name>
<dbReference type="AlphaFoldDB" id="A0A3S4Y7G2"/>
<sequence length="172" mass="19863">MLITFKTLWENHPEVNGDANPCRKPNGDKAFDDQSAIRIGTALARCGYDVTKLSGVTSCWMHPKSDGHILRAEELANALARTAVPGVGRMVKIAPEKFDRVLKRQTGIIFFKDYWRRKNESFRNRSGDHIDLWNGTRLTSKLSYARIQWGVSWEGTISNYFKSREIWFWRVI</sequence>
<proteinExistence type="predicted"/>
<gene>
    <name evidence="1" type="ORF">NCTC10036_04222</name>
</gene>
<evidence type="ECO:0008006" key="3">
    <source>
        <dbReference type="Google" id="ProtNLM"/>
    </source>
</evidence>
<accession>A0A3S4Y7G2</accession>
<evidence type="ECO:0000313" key="1">
    <source>
        <dbReference type="EMBL" id="VEI71082.1"/>
    </source>
</evidence>
<dbReference type="Gene3D" id="3.90.1720.80">
    <property type="match status" value="1"/>
</dbReference>
<organism evidence="1 2">
    <name type="scientific">Serratia rubidaea</name>
    <name type="common">Serratia marinorubra</name>
    <dbReference type="NCBI Taxonomy" id="61652"/>
    <lineage>
        <taxon>Bacteria</taxon>
        <taxon>Pseudomonadati</taxon>
        <taxon>Pseudomonadota</taxon>
        <taxon>Gammaproteobacteria</taxon>
        <taxon>Enterobacterales</taxon>
        <taxon>Yersiniaceae</taxon>
        <taxon>Serratia</taxon>
    </lineage>
</organism>
<dbReference type="Pfam" id="PF14113">
    <property type="entry name" value="Tae4"/>
    <property type="match status" value="1"/>
</dbReference>
<dbReference type="Proteomes" id="UP000281904">
    <property type="component" value="Chromosome"/>
</dbReference>
<reference evidence="1 2" key="1">
    <citation type="submission" date="2018-12" db="EMBL/GenBank/DDBJ databases">
        <authorList>
            <consortium name="Pathogen Informatics"/>
        </authorList>
    </citation>
    <scope>NUCLEOTIDE SEQUENCE [LARGE SCALE GENOMIC DNA]</scope>
    <source>
        <strain evidence="1 2">NCTC10036</strain>
    </source>
</reference>